<feature type="region of interest" description="Disordered" evidence="1">
    <location>
        <begin position="781"/>
        <end position="800"/>
    </location>
</feature>
<dbReference type="AlphaFoldDB" id="A0A7J7EIH9"/>
<sequence length="995" mass="111130">MDHVVIQNDGLISTEREDLSEQNSSEERDKIDVSRYNSEQSASLLDYEDNREKKRGGSLVTLFAVHASHLGHSVHSSSYLYDSSVMTNKSEEQRTMAYPLSFLKWNPKKMGTSGKDSDIHIQQKVTLPMMTKRDPKEITHCLNQVLCRENRVNKEGREQGARKKYEMRMEENKEEREMRIVSKGEEDSTSAGDTKGVKAPEPLSGTAGPITGAIGPIMQFTAPIRKYQSFLKKPLCKLQDLLYNILDPVLKLQKRPLQDRPLLGQLHMLSPVHLQCLEVTDTNSDSVFKPDRALTMACHHDKFGCGAPVRPPAKDPAPLAMHPVPLSSGNSRPEKSKITPEEPITSIPIAIGPVAAVDSSGKITLSPMVIFPGYMDGELTKISDSKGQILKSKGTTKSQSSQAENKEALKREILFTASDESVTSTYKMESKSKAKGMKVKVKDSDIGIIKRLEAQVKPSDTGIPKRQEAQVKNSEAEIPQGQEAQEKKNEAKIPQGQDAQVKKSETKTAKGQEAQDKKSEVKIPKGQDTQVKKSEARISTGQGSQVKRSEAGIPKGQGSQVKKRQEAEVKKSEARIPRGRGSQVKKENSEDKRKQNKEKGDAEKNKDTEKIEAKNQKGVERKDKVKGKKGSEVKGKKAEGSVKGKGNSLWSIWQLAILLFNEGIYQIVNANVWRKISFPVTNRPKHTRDKGQTRNLQGGLKVRNDDSQGTQKFHWGTSENEPIILHLEKSASVNTEELSPLFTQVAYALSPLSDLFVTVKELSFVERVTFKFPIKSKHKYNTKSQLEKQSGRTGNKNTEEGVKVKLSGLNDFESFPSPNKNRKKLQYAFMNFVTISPGPRRNAKAAPPLNRAVPPTRTVEKISKPASTINLVTSRFKEFAEPIAKASPFPINKRFAISTLPYQKTYKLRVHKNQKAGIALRKEMGEPELALPFTTETEIFFIMINFSTHKKVSLHLNSGLNIYRFLMSANQSTEGRQWSVLNGSPTTHHCYNERT</sequence>
<reference evidence="2 3" key="1">
    <citation type="journal article" date="2020" name="Mol. Biol. Evol.">
        <title>Interspecific Gene Flow and the Evolution of Specialization in Black and White Rhinoceros.</title>
        <authorList>
            <person name="Moodley Y."/>
            <person name="Westbury M.V."/>
            <person name="Russo I.M."/>
            <person name="Gopalakrishnan S."/>
            <person name="Rakotoarivelo A."/>
            <person name="Olsen R.A."/>
            <person name="Prost S."/>
            <person name="Tunstall T."/>
            <person name="Ryder O.A."/>
            <person name="Dalen L."/>
            <person name="Bruford M.W."/>
        </authorList>
    </citation>
    <scope>NUCLEOTIDE SEQUENCE [LARGE SCALE GENOMIC DNA]</scope>
    <source>
        <strain evidence="2">SBR-YM</strain>
        <tissue evidence="2">Skin</tissue>
    </source>
</reference>
<dbReference type="EMBL" id="JACDTQ010002860">
    <property type="protein sequence ID" value="KAF5915599.1"/>
    <property type="molecule type" value="Genomic_DNA"/>
</dbReference>
<gene>
    <name evidence="2" type="ORF">HPG69_012764</name>
</gene>
<feature type="compositionally biased region" description="Polar residues" evidence="1">
    <location>
        <begin position="537"/>
        <end position="546"/>
    </location>
</feature>
<feature type="region of interest" description="Disordered" evidence="1">
    <location>
        <begin position="310"/>
        <end position="340"/>
    </location>
</feature>
<feature type="region of interest" description="Disordered" evidence="1">
    <location>
        <begin position="156"/>
        <end position="204"/>
    </location>
</feature>
<proteinExistence type="predicted"/>
<feature type="compositionally biased region" description="Basic and acidic residues" evidence="1">
    <location>
        <begin position="156"/>
        <end position="186"/>
    </location>
</feature>
<dbReference type="PANTHER" id="PTHR14368">
    <property type="entry name" value="TESTIS-EXPRESSED BASIC PROTEIN 1"/>
    <property type="match status" value="1"/>
</dbReference>
<protein>
    <submittedName>
        <fullName evidence="2">Uncharacterized protein</fullName>
    </submittedName>
</protein>
<dbReference type="PANTHER" id="PTHR14368:SF7">
    <property type="entry name" value="TESTIS-EXPRESSED BASIC PROTEIN 1"/>
    <property type="match status" value="1"/>
</dbReference>
<feature type="region of interest" description="Disordered" evidence="1">
    <location>
        <begin position="1"/>
        <end position="35"/>
    </location>
</feature>
<feature type="region of interest" description="Disordered" evidence="1">
    <location>
        <begin position="457"/>
        <end position="641"/>
    </location>
</feature>
<dbReference type="Proteomes" id="UP000551758">
    <property type="component" value="Unassembled WGS sequence"/>
</dbReference>
<accession>A0A7J7EIH9</accession>
<dbReference type="InterPro" id="IPR038754">
    <property type="entry name" value="TSBP1"/>
</dbReference>
<evidence type="ECO:0000313" key="2">
    <source>
        <dbReference type="EMBL" id="KAF5915599.1"/>
    </source>
</evidence>
<name>A0A7J7EIH9_DICBM</name>
<feature type="compositionally biased region" description="Basic and acidic residues" evidence="1">
    <location>
        <begin position="14"/>
        <end position="33"/>
    </location>
</feature>
<feature type="compositionally biased region" description="Basic and acidic residues" evidence="1">
    <location>
        <begin position="500"/>
        <end position="536"/>
    </location>
</feature>
<keyword evidence="3" id="KW-1185">Reference proteome</keyword>
<feature type="compositionally biased region" description="Basic and acidic residues" evidence="1">
    <location>
        <begin position="563"/>
        <end position="576"/>
    </location>
</feature>
<evidence type="ECO:0000256" key="1">
    <source>
        <dbReference type="SAM" id="MobiDB-lite"/>
    </source>
</evidence>
<feature type="compositionally biased region" description="Basic and acidic residues" evidence="1">
    <location>
        <begin position="584"/>
        <end position="641"/>
    </location>
</feature>
<comment type="caution">
    <text evidence="2">The sequence shown here is derived from an EMBL/GenBank/DDBJ whole genome shotgun (WGS) entry which is preliminary data.</text>
</comment>
<evidence type="ECO:0000313" key="3">
    <source>
        <dbReference type="Proteomes" id="UP000551758"/>
    </source>
</evidence>
<organism evidence="2 3">
    <name type="scientific">Diceros bicornis minor</name>
    <name type="common">South-central black rhinoceros</name>
    <dbReference type="NCBI Taxonomy" id="77932"/>
    <lineage>
        <taxon>Eukaryota</taxon>
        <taxon>Metazoa</taxon>
        <taxon>Chordata</taxon>
        <taxon>Craniata</taxon>
        <taxon>Vertebrata</taxon>
        <taxon>Euteleostomi</taxon>
        <taxon>Mammalia</taxon>
        <taxon>Eutheria</taxon>
        <taxon>Laurasiatheria</taxon>
        <taxon>Perissodactyla</taxon>
        <taxon>Rhinocerotidae</taxon>
        <taxon>Diceros</taxon>
    </lineage>
</organism>
<feature type="region of interest" description="Disordered" evidence="1">
    <location>
        <begin position="683"/>
        <end position="713"/>
    </location>
</feature>